<name>A0A6G1S442_9ACAR</name>
<protein>
    <submittedName>
        <fullName evidence="12">Protein sidekick</fullName>
    </submittedName>
</protein>
<dbReference type="PANTHER" id="PTHR13817:SF73">
    <property type="entry name" value="FIBRONECTIN TYPE-III DOMAIN-CONTAINING PROTEIN"/>
    <property type="match status" value="1"/>
</dbReference>
<dbReference type="InterPro" id="IPR016187">
    <property type="entry name" value="CTDL_fold"/>
</dbReference>
<feature type="domain" description="Fibronectin type-III" evidence="11">
    <location>
        <begin position="759"/>
        <end position="851"/>
    </location>
</feature>
<dbReference type="InterPro" id="IPR003961">
    <property type="entry name" value="FN3_dom"/>
</dbReference>
<feature type="domain" description="Fibronectin type-III" evidence="11">
    <location>
        <begin position="551"/>
        <end position="649"/>
    </location>
</feature>
<dbReference type="PROSITE" id="PS50853">
    <property type="entry name" value="FN3"/>
    <property type="match status" value="8"/>
</dbReference>
<evidence type="ECO:0000259" key="11">
    <source>
        <dbReference type="PROSITE" id="PS50853"/>
    </source>
</evidence>
<evidence type="ECO:0000256" key="9">
    <source>
        <dbReference type="SAM" id="Phobius"/>
    </source>
</evidence>
<feature type="compositionally biased region" description="Acidic residues" evidence="8">
    <location>
        <begin position="1371"/>
        <end position="1382"/>
    </location>
</feature>
<dbReference type="FunFam" id="2.60.40.10:FF:000093">
    <property type="entry name" value="Down syndrome cell adhesion molecule, isoform B"/>
    <property type="match status" value="1"/>
</dbReference>
<feature type="region of interest" description="Disordered" evidence="8">
    <location>
        <begin position="1538"/>
        <end position="1572"/>
    </location>
</feature>
<dbReference type="InterPro" id="IPR036179">
    <property type="entry name" value="Ig-like_dom_sf"/>
</dbReference>
<comment type="subcellular location">
    <subcellularLocation>
        <location evidence="1">Membrane</location>
    </subcellularLocation>
</comment>
<gene>
    <name evidence="12" type="primary">sdk_1</name>
    <name evidence="13" type="synonym">sdk_0</name>
    <name evidence="13" type="ORF">g.10908</name>
    <name evidence="12" type="ORF">g.10909</name>
</gene>
<keyword evidence="4" id="KW-0677">Repeat</keyword>
<dbReference type="SMART" id="SM00060">
    <property type="entry name" value="FN3"/>
    <property type="match status" value="8"/>
</dbReference>
<feature type="compositionally biased region" description="Low complexity" evidence="8">
    <location>
        <begin position="1495"/>
        <end position="1504"/>
    </location>
</feature>
<sequence>MISATHMTNESWRTCRRGRSRHNFAGPSKTITRQSFISLTSIRSIAATLVTILLIHHQLAYSLQHHSSHRSPKPSTGGPSSLCHQSWYNIGQKCYKINYTMRTLEASRSRCRDLSAELVTIDDDSQQTKEEEARGGGVVNPSQNLTNDIAILTSNITPDMSNKLFYVNIGPNLLKQYKQMEINNRQANNGDFSESIETDLIPSEWWIQRDEASNFSSYRFDATENPAETPGFALARTKDRWGLLPILPIKKAGFLCEMPAPRHHKANHPPRAFSEHQSSDTRRNPEVVNYHHHQATSTSSSIASPHETPLNAAPDLRKTFSDKDPASSSPQTPPAPQQDVITSALFRDIPQNQSVVMGSTSEMRCSPIDNDSISTWTFEGRNLTLSNRIKLHPNGTLRIEHVRNTDGGNYTCTIHSGGITESRSARLEIIQRPHQPEYVDAKLLDKISTSVRVEWTPGFNGNSPIIKYLVEMRTVTNENIENDLVAIMQSNQWEIAKANISADTTNVIIQDLKPARKYIFRVKAANRIGTSDPSMPTRHPIEVPVQPPSMAPENLSGTPRSSTSISVQWLPPPSDSQNGVIKAYKIRHKLAGYASDTDWLTNDVPEVAHLNFVLDDLITWQNYEIQVAAENDKGVGPYSSSIFVRTKEGKPDKGPRNVAADAISSTKIKITWNSPPPEHINGINLGYRVEIWHDAQHTQLAKESTVPHNGLTPLQATAIDGLSPHTDYYITIKCYTSAGDGVPNEDQVVVKTKQDLPEAVQALEFADVLDKSLRVIWKPPKRINGDLSQYMLEYWESGIEKKSSKIFPPSINEARISDLNPQTLYIFRLYAFTDVGRGPEKTNQTKTSVPPVLPEPPSKLTPINVGPYSVTIQFEPGFDGNAAIDKWVAEAQMASIGNYESRWQIVYISTNHTHNSNSVVVRNLRPFTKYKIRLIPVNIAGQSRYPSEATPEFITKHVEPEQPPKDLTLEDVKSNSALARWSPLSNTNWSGIPYGYNLTWVESNNSSVNYQMINDTRADSLLIRDLEEFTEYTFRIYAVNDAGPSPPSEPVQIMTLEEVPSSGPTNVTARALTSTSISVDWNAIPKRHRNGIIRGYKIQYQAVKSGAPIQYKSIDENSTRHVILNDLKPFTFYQLAVAAYTSVGDGVYGPTISAQTLEDTPGLPQNVSTPTVSLNSARILWDPPEDANGDILGYRVSYHPLTEGSNHKDIASQELQQNERTFKATGLTPNTHYVFTVTAKTKEGWGQQASTLVYTSDSEMRANLPFYREGWFVILCACLSVVITIIVTAILFIQTKSYKYKQDAIKSTSQDRLGDAGFTIDDDPGSHYNNGFGLLSNSANHRRSNGAISQSTANFTLPKTPPRPHPGTVIDSDDGDDDVFEDNMDKHGVKSVAGTSNYDSSGDSITEKPSEISSSPAPESESADDEYVNMANRHFVNHYANVNGTLRSQRSWKKNGPSSSAAISSKHYTSNSHRTKPKLPQRPAPSVPQVPADHSQSSSDNVSSQPVAGTSGTQNHMFSRTNGVAPASTTLYHDSQTMNKNVQQQQQHQPELNNRTLPHGHSQQNNGSLVDSAPKETIPWMQLQQKNTHYQSQQQIDLLNNNHSVNLNGGRIIVDNMAGSRAPLPGFTSFV</sequence>
<evidence type="ECO:0000313" key="12">
    <source>
        <dbReference type="EMBL" id="MDE45264.1"/>
    </source>
</evidence>
<feature type="region of interest" description="Disordered" evidence="8">
    <location>
        <begin position="260"/>
        <end position="337"/>
    </location>
</feature>
<dbReference type="Gene3D" id="3.10.100.10">
    <property type="entry name" value="Mannose-Binding Protein A, subunit A"/>
    <property type="match status" value="1"/>
</dbReference>
<feature type="region of interest" description="Disordered" evidence="8">
    <location>
        <begin position="1350"/>
        <end position="1424"/>
    </location>
</feature>
<reference evidence="12" key="1">
    <citation type="submission" date="2018-10" db="EMBL/GenBank/DDBJ databases">
        <title>Transcriptome assembly of Aceria tosichella (Wheat curl mite) Type 2.</title>
        <authorList>
            <person name="Scully E.D."/>
            <person name="Geib S.M."/>
            <person name="Palmer N.A."/>
            <person name="Gupta A.K."/>
            <person name="Sarath G."/>
            <person name="Tatineni S."/>
        </authorList>
    </citation>
    <scope>NUCLEOTIDE SEQUENCE</scope>
    <source>
        <strain evidence="12">LincolnNE</strain>
    </source>
</reference>
<evidence type="ECO:0000256" key="6">
    <source>
        <dbReference type="ARBA" id="ARBA00023136"/>
    </source>
</evidence>
<dbReference type="InterPro" id="IPR050964">
    <property type="entry name" value="Striated_Muscle_Regulatory"/>
</dbReference>
<dbReference type="PROSITE" id="PS50835">
    <property type="entry name" value="IG_LIKE"/>
    <property type="match status" value="1"/>
</dbReference>
<feature type="domain" description="Fibronectin type-III" evidence="11">
    <location>
        <begin position="1063"/>
        <end position="1159"/>
    </location>
</feature>
<dbReference type="GO" id="GO:0030154">
    <property type="term" value="P:cell differentiation"/>
    <property type="evidence" value="ECO:0007669"/>
    <property type="project" value="UniProtKB-ARBA"/>
</dbReference>
<evidence type="ECO:0000259" key="10">
    <source>
        <dbReference type="PROSITE" id="PS50835"/>
    </source>
</evidence>
<dbReference type="Pfam" id="PF07679">
    <property type="entry name" value="I-set"/>
    <property type="match status" value="1"/>
</dbReference>
<dbReference type="Pfam" id="PF00041">
    <property type="entry name" value="fn3"/>
    <property type="match status" value="8"/>
</dbReference>
<feature type="domain" description="Fibronectin type-III" evidence="11">
    <location>
        <begin position="435"/>
        <end position="548"/>
    </location>
</feature>
<keyword evidence="7" id="KW-1015">Disulfide bond</keyword>
<evidence type="ECO:0000313" key="13">
    <source>
        <dbReference type="EMBL" id="MDE52294.1"/>
    </source>
</evidence>
<feature type="compositionally biased region" description="Polar residues" evidence="8">
    <location>
        <begin position="1505"/>
        <end position="1521"/>
    </location>
</feature>
<evidence type="ECO:0000256" key="5">
    <source>
        <dbReference type="ARBA" id="ARBA00022989"/>
    </source>
</evidence>
<evidence type="ECO:0000256" key="7">
    <source>
        <dbReference type="ARBA" id="ARBA00023157"/>
    </source>
</evidence>
<keyword evidence="3" id="KW-0732">Signal</keyword>
<dbReference type="InterPro" id="IPR003599">
    <property type="entry name" value="Ig_sub"/>
</dbReference>
<dbReference type="FunFam" id="2.60.40.10:FF:000360">
    <property type="entry name" value="Sidekick cell adhesion molecule 2"/>
    <property type="match status" value="1"/>
</dbReference>
<dbReference type="EMBL" id="GGYP01000493">
    <property type="protein sequence ID" value="MDE45264.1"/>
    <property type="molecule type" value="Transcribed_RNA"/>
</dbReference>
<feature type="compositionally biased region" description="Polar residues" evidence="8">
    <location>
        <begin position="555"/>
        <end position="567"/>
    </location>
</feature>
<dbReference type="SMART" id="SM00409">
    <property type="entry name" value="IG"/>
    <property type="match status" value="1"/>
</dbReference>
<evidence type="ECO:0000256" key="1">
    <source>
        <dbReference type="ARBA" id="ARBA00004370"/>
    </source>
</evidence>
<feature type="domain" description="Fibronectin type-III" evidence="11">
    <location>
        <begin position="654"/>
        <end position="755"/>
    </location>
</feature>
<feature type="compositionally biased region" description="Basic and acidic residues" evidence="8">
    <location>
        <begin position="273"/>
        <end position="285"/>
    </location>
</feature>
<feature type="region of interest" description="Disordered" evidence="8">
    <location>
        <begin position="551"/>
        <end position="571"/>
    </location>
</feature>
<dbReference type="SUPFAM" id="SSF56436">
    <property type="entry name" value="C-type lectin-like"/>
    <property type="match status" value="1"/>
</dbReference>
<evidence type="ECO:0000256" key="4">
    <source>
        <dbReference type="ARBA" id="ARBA00022737"/>
    </source>
</evidence>
<feature type="domain" description="Fibronectin type-III" evidence="11">
    <location>
        <begin position="1163"/>
        <end position="1259"/>
    </location>
</feature>
<feature type="compositionally biased region" description="Polar residues" evidence="8">
    <location>
        <begin position="1550"/>
        <end position="1569"/>
    </location>
</feature>
<dbReference type="PANTHER" id="PTHR13817">
    <property type="entry name" value="TITIN"/>
    <property type="match status" value="1"/>
</dbReference>
<feature type="transmembrane region" description="Helical" evidence="9">
    <location>
        <begin position="1270"/>
        <end position="1293"/>
    </location>
</feature>
<dbReference type="GO" id="GO:0016020">
    <property type="term" value="C:membrane"/>
    <property type="evidence" value="ECO:0007669"/>
    <property type="project" value="UniProtKB-SubCell"/>
</dbReference>
<evidence type="ECO:0000256" key="8">
    <source>
        <dbReference type="SAM" id="MobiDB-lite"/>
    </source>
</evidence>
<evidence type="ECO:0000256" key="3">
    <source>
        <dbReference type="ARBA" id="ARBA00022729"/>
    </source>
</evidence>
<proteinExistence type="predicted"/>
<dbReference type="SUPFAM" id="SSF49265">
    <property type="entry name" value="Fibronectin type III"/>
    <property type="match status" value="4"/>
</dbReference>
<feature type="compositionally biased region" description="Low complexity" evidence="8">
    <location>
        <begin position="1411"/>
        <end position="1420"/>
    </location>
</feature>
<dbReference type="InterPro" id="IPR013098">
    <property type="entry name" value="Ig_I-set"/>
</dbReference>
<dbReference type="CDD" id="cd00063">
    <property type="entry name" value="FN3"/>
    <property type="match status" value="8"/>
</dbReference>
<feature type="compositionally biased region" description="Polar residues" evidence="8">
    <location>
        <begin position="1456"/>
        <end position="1472"/>
    </location>
</feature>
<dbReference type="InterPro" id="IPR007110">
    <property type="entry name" value="Ig-like_dom"/>
</dbReference>
<organism evidence="12">
    <name type="scientific">Aceria tosichella</name>
    <name type="common">wheat curl mite</name>
    <dbReference type="NCBI Taxonomy" id="561515"/>
    <lineage>
        <taxon>Eukaryota</taxon>
        <taxon>Metazoa</taxon>
        <taxon>Ecdysozoa</taxon>
        <taxon>Arthropoda</taxon>
        <taxon>Chelicerata</taxon>
        <taxon>Arachnida</taxon>
        <taxon>Acari</taxon>
        <taxon>Acariformes</taxon>
        <taxon>Trombidiformes</taxon>
        <taxon>Prostigmata</taxon>
        <taxon>Eupodina</taxon>
        <taxon>Eriophyoidea</taxon>
        <taxon>Eriophyidae</taxon>
        <taxon>Eriophyinae</taxon>
        <taxon>Aceriini</taxon>
        <taxon>Aceria</taxon>
    </lineage>
</organism>
<dbReference type="GO" id="GO:0009653">
    <property type="term" value="P:anatomical structure morphogenesis"/>
    <property type="evidence" value="ECO:0007669"/>
    <property type="project" value="UniProtKB-ARBA"/>
</dbReference>
<feature type="region of interest" description="Disordered" evidence="8">
    <location>
        <begin position="1447"/>
        <end position="1521"/>
    </location>
</feature>
<dbReference type="InterPro" id="IPR013783">
    <property type="entry name" value="Ig-like_fold"/>
</dbReference>
<dbReference type="EMBL" id="GGYP01007523">
    <property type="protein sequence ID" value="MDE52294.1"/>
    <property type="molecule type" value="Transcribed_RNA"/>
</dbReference>
<accession>A0A6G1S442</accession>
<keyword evidence="6 9" id="KW-0472">Membrane</keyword>
<dbReference type="InterPro" id="IPR016186">
    <property type="entry name" value="C-type_lectin-like/link_sf"/>
</dbReference>
<evidence type="ECO:0000256" key="2">
    <source>
        <dbReference type="ARBA" id="ARBA00022692"/>
    </source>
</evidence>
<dbReference type="FunFam" id="2.60.40.10:FF:000028">
    <property type="entry name" value="Neuronal cell adhesion molecule"/>
    <property type="match status" value="1"/>
</dbReference>
<feature type="compositionally biased region" description="Polar residues" evidence="8">
    <location>
        <begin position="1393"/>
        <end position="1404"/>
    </location>
</feature>
<keyword evidence="2 9" id="KW-0812">Transmembrane</keyword>
<dbReference type="InterPro" id="IPR036116">
    <property type="entry name" value="FN3_sf"/>
</dbReference>
<feature type="domain" description="Fibronectin type-III" evidence="11">
    <location>
        <begin position="963"/>
        <end position="1058"/>
    </location>
</feature>
<dbReference type="Gene3D" id="2.60.40.10">
    <property type="entry name" value="Immunoglobulins"/>
    <property type="match status" value="9"/>
</dbReference>
<feature type="domain" description="Fibronectin type-III" evidence="11">
    <location>
        <begin position="856"/>
        <end position="958"/>
    </location>
</feature>
<feature type="compositionally biased region" description="Basic and acidic residues" evidence="8">
    <location>
        <begin position="315"/>
        <end position="325"/>
    </location>
</feature>
<keyword evidence="5 9" id="KW-1133">Transmembrane helix</keyword>
<feature type="domain" description="Ig-like" evidence="10">
    <location>
        <begin position="330"/>
        <end position="428"/>
    </location>
</feature>
<dbReference type="SUPFAM" id="SSF48726">
    <property type="entry name" value="Immunoglobulin"/>
    <property type="match status" value="1"/>
</dbReference>
<dbReference type="PRINTS" id="PR00014">
    <property type="entry name" value="FNTYPEIII"/>
</dbReference>